<feature type="region of interest" description="Disordered" evidence="3">
    <location>
        <begin position="88"/>
        <end position="119"/>
    </location>
</feature>
<dbReference type="InterPro" id="IPR001907">
    <property type="entry name" value="ClpP"/>
</dbReference>
<proteinExistence type="inferred from homology"/>
<feature type="compositionally biased region" description="Acidic residues" evidence="3">
    <location>
        <begin position="96"/>
        <end position="107"/>
    </location>
</feature>
<evidence type="ECO:0000256" key="3">
    <source>
        <dbReference type="SAM" id="MobiDB-lite"/>
    </source>
</evidence>
<dbReference type="GO" id="GO:0004176">
    <property type="term" value="F:ATP-dependent peptidase activity"/>
    <property type="evidence" value="ECO:0007669"/>
    <property type="project" value="InterPro"/>
</dbReference>
<dbReference type="Pfam" id="PF00574">
    <property type="entry name" value="CLP_protease"/>
    <property type="match status" value="1"/>
</dbReference>
<dbReference type="PRINTS" id="PR00127">
    <property type="entry name" value="CLPPROTEASEP"/>
</dbReference>
<dbReference type="GO" id="GO:0004252">
    <property type="term" value="F:serine-type endopeptidase activity"/>
    <property type="evidence" value="ECO:0007669"/>
    <property type="project" value="InterPro"/>
</dbReference>
<feature type="region of interest" description="Disordered" evidence="3">
    <location>
        <begin position="1"/>
        <end position="65"/>
    </location>
</feature>
<dbReference type="PANTHER" id="PTHR10381">
    <property type="entry name" value="ATP-DEPENDENT CLP PROTEASE PROTEOLYTIC SUBUNIT"/>
    <property type="match status" value="1"/>
</dbReference>
<dbReference type="CDD" id="cd07017">
    <property type="entry name" value="S14_ClpP_2"/>
    <property type="match status" value="1"/>
</dbReference>
<accession>A0A2V0PDY3</accession>
<reference evidence="4 5" key="1">
    <citation type="journal article" date="2018" name="Sci. Rep.">
        <title>Raphidocelis subcapitata (=Pseudokirchneriella subcapitata) provides an insight into genome evolution and environmental adaptations in the Sphaeropleales.</title>
        <authorList>
            <person name="Suzuki S."/>
            <person name="Yamaguchi H."/>
            <person name="Nakajima N."/>
            <person name="Kawachi M."/>
        </authorList>
    </citation>
    <scope>NUCLEOTIDE SEQUENCE [LARGE SCALE GENOMIC DNA]</scope>
    <source>
        <strain evidence="4 5">NIES-35</strain>
    </source>
</reference>
<dbReference type="GO" id="GO:0009536">
    <property type="term" value="C:plastid"/>
    <property type="evidence" value="ECO:0007669"/>
    <property type="project" value="UniProtKB-ARBA"/>
</dbReference>
<evidence type="ECO:0000313" key="4">
    <source>
        <dbReference type="EMBL" id="GBF97719.1"/>
    </source>
</evidence>
<dbReference type="GO" id="GO:0006515">
    <property type="term" value="P:protein quality control for misfolded or incompletely synthesized proteins"/>
    <property type="evidence" value="ECO:0007669"/>
    <property type="project" value="TreeGrafter"/>
</dbReference>
<gene>
    <name evidence="4" type="ORF">Rsub_10883</name>
</gene>
<dbReference type="STRING" id="307507.A0A2V0PDY3"/>
<dbReference type="GO" id="GO:0051117">
    <property type="term" value="F:ATPase binding"/>
    <property type="evidence" value="ECO:0007669"/>
    <property type="project" value="TreeGrafter"/>
</dbReference>
<dbReference type="Gene3D" id="3.90.226.10">
    <property type="entry name" value="2-enoyl-CoA Hydratase, Chain A, domain 1"/>
    <property type="match status" value="1"/>
</dbReference>
<comment type="similarity">
    <text evidence="1 2">Belongs to the peptidase S14 family.</text>
</comment>
<sequence length="458" mass="50020">MQMQQQRSRPQAAARGAGSSKAVGPRLATAARGPCCSTARRGPSAQQRRVAPAAGNWKVFGPTAEYSDGDAEYFRLTSQLSDQYEWFAPGRRGEDDPSSSEQAEEEQQPQQQQQGRRPEFGMSPREIAALGLAGAQRNAPDPATLSSRHFMRGDPFNPSDPAALGFSATLQRAAAAPAPAAASTATGGGAAAATLARGRGYAPPRAAYGDYQAYPEGRPIFLPEAERYGNAPDLPSLLLQQRVIYISMPFLPSVTELVVAQCYYLDFDDKNRQRPIYVYLNSTGCINDRGQAISADNEFYAIWAALGFTRAPLYTGVTWKAQNQAAVLLAAGQKGHRYSFPHSKISTAPPVMNRVFGQAVDAQLQANELDYATKYYAAILARATGKDLATCQKEYLNRKRYFSVKEAYEEGLVDKLIPGYKLNRFRKIARDAMGDRETFASDKPKFRFARQAGQPGQA</sequence>
<dbReference type="SUPFAM" id="SSF52096">
    <property type="entry name" value="ClpP/crotonase"/>
    <property type="match status" value="1"/>
</dbReference>
<dbReference type="GO" id="GO:0009368">
    <property type="term" value="C:endopeptidase Clp complex"/>
    <property type="evidence" value="ECO:0007669"/>
    <property type="project" value="TreeGrafter"/>
</dbReference>
<dbReference type="EMBL" id="BDRX01000106">
    <property type="protein sequence ID" value="GBF97719.1"/>
    <property type="molecule type" value="Genomic_DNA"/>
</dbReference>
<dbReference type="OrthoDB" id="2017408at2759"/>
<dbReference type="AlphaFoldDB" id="A0A2V0PDY3"/>
<evidence type="ECO:0000313" key="5">
    <source>
        <dbReference type="Proteomes" id="UP000247498"/>
    </source>
</evidence>
<protein>
    <recommendedName>
        <fullName evidence="2">ATP-dependent Clp protease proteolytic subunit</fullName>
    </recommendedName>
</protein>
<dbReference type="Proteomes" id="UP000247498">
    <property type="component" value="Unassembled WGS sequence"/>
</dbReference>
<feature type="compositionally biased region" description="Low complexity" evidence="3">
    <location>
        <begin position="1"/>
        <end position="20"/>
    </location>
</feature>
<feature type="region of interest" description="Disordered" evidence="3">
    <location>
        <begin position="134"/>
        <end position="156"/>
    </location>
</feature>
<organism evidence="4 5">
    <name type="scientific">Raphidocelis subcapitata</name>
    <dbReference type="NCBI Taxonomy" id="307507"/>
    <lineage>
        <taxon>Eukaryota</taxon>
        <taxon>Viridiplantae</taxon>
        <taxon>Chlorophyta</taxon>
        <taxon>core chlorophytes</taxon>
        <taxon>Chlorophyceae</taxon>
        <taxon>CS clade</taxon>
        <taxon>Sphaeropleales</taxon>
        <taxon>Selenastraceae</taxon>
        <taxon>Raphidocelis</taxon>
    </lineage>
</organism>
<dbReference type="InterPro" id="IPR029045">
    <property type="entry name" value="ClpP/crotonase-like_dom_sf"/>
</dbReference>
<comment type="caution">
    <text evidence="4">The sequence shown here is derived from an EMBL/GenBank/DDBJ whole genome shotgun (WGS) entry which is preliminary data.</text>
</comment>
<evidence type="ECO:0000256" key="1">
    <source>
        <dbReference type="ARBA" id="ARBA00007039"/>
    </source>
</evidence>
<keyword evidence="5" id="KW-1185">Reference proteome</keyword>
<dbReference type="InterPro" id="IPR023562">
    <property type="entry name" value="ClpP/TepA"/>
</dbReference>
<dbReference type="InParanoid" id="A0A2V0PDY3"/>
<name>A0A2V0PDY3_9CHLO</name>
<evidence type="ECO:0000256" key="2">
    <source>
        <dbReference type="RuleBase" id="RU003567"/>
    </source>
</evidence>
<dbReference type="PANTHER" id="PTHR10381:SF6">
    <property type="entry name" value="ATP-DEPENDENT CLP PROTEASE PROTEOLYTIC SUBUNIT-RELATED PROTEIN 3, CHLOROPLASTIC"/>
    <property type="match status" value="1"/>
</dbReference>